<feature type="compositionally biased region" description="Basic and acidic residues" evidence="3">
    <location>
        <begin position="445"/>
        <end position="460"/>
    </location>
</feature>
<dbReference type="Gene3D" id="2.30.30.40">
    <property type="entry name" value="SH3 Domains"/>
    <property type="match status" value="1"/>
</dbReference>
<feature type="region of interest" description="Disordered" evidence="3">
    <location>
        <begin position="416"/>
        <end position="476"/>
    </location>
</feature>
<feature type="compositionally biased region" description="Acidic residues" evidence="3">
    <location>
        <begin position="434"/>
        <end position="444"/>
    </location>
</feature>
<dbReference type="InterPro" id="IPR001683">
    <property type="entry name" value="PX_dom"/>
</dbReference>
<dbReference type="Pfam" id="PF00018">
    <property type="entry name" value="SH3_1"/>
    <property type="match status" value="1"/>
</dbReference>
<feature type="region of interest" description="Disordered" evidence="3">
    <location>
        <begin position="161"/>
        <end position="215"/>
    </location>
</feature>
<sequence length="599" mass="68732">MSTFFKLNSRKKPNSLKISNPILFDEVKTPDNVEAIPIDQAKIVLKNNSSQRSSILTPSPVESFKKKYGSNSSSQLQPVILISKYKFQAYNSRELTIDANEPLKLISRQGDGWLLVTPIGRLGVPGLVPASYCKAVNFENNSILDDDWLIKNQYSSSINNQENNQIQENTPTSQMSQYNYNYNKSESNTSANSDRDTLLPNPLPSSPISSIKSSSPSISIQKDMIDNLNLISSISINSFSSHNDRYWYKIDFKLKNGKMNFLCRYYQDFYNLHLSLFDHFSSMNNFFFLQKLPSLPEPIQRPNSSRLLKRCSDLNDYIQNLIEIFKTHEIGDHADEAANDILLVWLLPKKDDLELSTLEYSSFLSKEMVTKPEEYFSGEFTKPRSLEVVNIKLLSPANSAQSSPIDSPKLSLPKVVDSWSSKEEDQHQVKHQVEEEEQEEEEEEKTIVETEKKEITKQQNEDDISPESFSPTPPLFHNNAAKLNIITERRNHHSHQNSKSNENYLSINNPEKPSPTINSYIKVKVISNNGKDILAMRMFKDSSMTVLKLSISSRLHIYDYLLSYKDFKDGFFKPLRTNKDLQEAIYRNKIVIKVDELET</sequence>
<dbReference type="PROSITE" id="PS50195">
    <property type="entry name" value="PX"/>
    <property type="match status" value="1"/>
</dbReference>
<evidence type="ECO:0000259" key="4">
    <source>
        <dbReference type="PROSITE" id="PS50002"/>
    </source>
</evidence>
<dbReference type="SUPFAM" id="SSF64268">
    <property type="entry name" value="PX domain"/>
    <property type="match status" value="1"/>
</dbReference>
<dbReference type="InterPro" id="IPR036871">
    <property type="entry name" value="PX_dom_sf"/>
</dbReference>
<dbReference type="AlphaFoldDB" id="A0A1E4TWR4"/>
<protein>
    <recommendedName>
        <fullName evidence="8">SH3 domain-containing protein</fullName>
    </recommendedName>
</protein>
<proteinExistence type="predicted"/>
<evidence type="ECO:0000256" key="3">
    <source>
        <dbReference type="SAM" id="MobiDB-lite"/>
    </source>
</evidence>
<evidence type="ECO:0000256" key="1">
    <source>
        <dbReference type="ARBA" id="ARBA00022443"/>
    </source>
</evidence>
<feature type="domain" description="PX" evidence="5">
    <location>
        <begin position="226"/>
        <end position="353"/>
    </location>
</feature>
<reference evidence="7" key="1">
    <citation type="submission" date="2016-05" db="EMBL/GenBank/DDBJ databases">
        <title>Comparative genomics of biotechnologically important yeasts.</title>
        <authorList>
            <consortium name="DOE Joint Genome Institute"/>
            <person name="Riley R."/>
            <person name="Haridas S."/>
            <person name="Wolfe K.H."/>
            <person name="Lopes M.R."/>
            <person name="Hittinger C.T."/>
            <person name="Goker M."/>
            <person name="Salamov A."/>
            <person name="Wisecaver J."/>
            <person name="Long T.M."/>
            <person name="Aerts A.L."/>
            <person name="Barry K."/>
            <person name="Choi C."/>
            <person name="Clum A."/>
            <person name="Coughlan A.Y."/>
            <person name="Deshpande S."/>
            <person name="Douglass A.P."/>
            <person name="Hanson S.J."/>
            <person name="Klenk H.-P."/>
            <person name="Labutti K."/>
            <person name="Lapidus A."/>
            <person name="Lindquist E."/>
            <person name="Lipzen A."/>
            <person name="Meier-Kolthoff J.P."/>
            <person name="Ohm R.A."/>
            <person name="Otillar R.P."/>
            <person name="Pangilinan J."/>
            <person name="Peng Y."/>
            <person name="Rokas A."/>
            <person name="Rosa C.A."/>
            <person name="Scheuner C."/>
            <person name="Sibirny A.A."/>
            <person name="Slot J.C."/>
            <person name="Stielow J.B."/>
            <person name="Sun H."/>
            <person name="Kurtzman C.P."/>
            <person name="Blackwell M."/>
            <person name="Grigoriev I.V."/>
            <person name="Jeffries T.W."/>
        </authorList>
    </citation>
    <scope>NUCLEOTIDE SEQUENCE [LARGE SCALE GENOMIC DNA]</scope>
    <source>
        <strain evidence="7">NRRL Y-2460</strain>
    </source>
</reference>
<feature type="compositionally biased region" description="Low complexity" evidence="3">
    <location>
        <begin position="206"/>
        <end position="215"/>
    </location>
</feature>
<dbReference type="Pfam" id="PF00787">
    <property type="entry name" value="PX"/>
    <property type="match status" value="1"/>
</dbReference>
<dbReference type="STRING" id="669874.A0A1E4TWR4"/>
<feature type="compositionally biased region" description="Polar residues" evidence="3">
    <location>
        <begin position="170"/>
        <end position="192"/>
    </location>
</feature>
<organism evidence="6 7">
    <name type="scientific">Pachysolen tannophilus NRRL Y-2460</name>
    <dbReference type="NCBI Taxonomy" id="669874"/>
    <lineage>
        <taxon>Eukaryota</taxon>
        <taxon>Fungi</taxon>
        <taxon>Dikarya</taxon>
        <taxon>Ascomycota</taxon>
        <taxon>Saccharomycotina</taxon>
        <taxon>Pichiomycetes</taxon>
        <taxon>Pachysolenaceae</taxon>
        <taxon>Pachysolen</taxon>
    </lineage>
</organism>
<name>A0A1E4TWR4_PACTA</name>
<dbReference type="SMART" id="SM00326">
    <property type="entry name" value="SH3"/>
    <property type="match status" value="1"/>
</dbReference>
<accession>A0A1E4TWR4</accession>
<dbReference type="GO" id="GO:0035091">
    <property type="term" value="F:phosphatidylinositol binding"/>
    <property type="evidence" value="ECO:0007669"/>
    <property type="project" value="InterPro"/>
</dbReference>
<feature type="compositionally biased region" description="Basic and acidic residues" evidence="3">
    <location>
        <begin position="420"/>
        <end position="433"/>
    </location>
</feature>
<dbReference type="Gene3D" id="3.30.1520.10">
    <property type="entry name" value="Phox-like domain"/>
    <property type="match status" value="1"/>
</dbReference>
<dbReference type="PROSITE" id="PS50002">
    <property type="entry name" value="SH3"/>
    <property type="match status" value="1"/>
</dbReference>
<dbReference type="OrthoDB" id="548867at2759"/>
<dbReference type="SUPFAM" id="SSF54277">
    <property type="entry name" value="CAD &amp; PB1 domains"/>
    <property type="match status" value="1"/>
</dbReference>
<dbReference type="SUPFAM" id="SSF50044">
    <property type="entry name" value="SH3-domain"/>
    <property type="match status" value="1"/>
</dbReference>
<dbReference type="EMBL" id="KV454013">
    <property type="protein sequence ID" value="ODV96171.1"/>
    <property type="molecule type" value="Genomic_DNA"/>
</dbReference>
<feature type="domain" description="SH3" evidence="4">
    <location>
        <begin position="76"/>
        <end position="138"/>
    </location>
</feature>
<keyword evidence="1 2" id="KW-0728">SH3 domain</keyword>
<evidence type="ECO:0000313" key="7">
    <source>
        <dbReference type="Proteomes" id="UP000094236"/>
    </source>
</evidence>
<dbReference type="InterPro" id="IPR001452">
    <property type="entry name" value="SH3_domain"/>
</dbReference>
<evidence type="ECO:0000256" key="2">
    <source>
        <dbReference type="PROSITE-ProRule" id="PRU00192"/>
    </source>
</evidence>
<dbReference type="Gene3D" id="3.10.20.90">
    <property type="entry name" value="Phosphatidylinositol 3-kinase Catalytic Subunit, Chain A, domain 1"/>
    <property type="match status" value="1"/>
</dbReference>
<dbReference type="InterPro" id="IPR036028">
    <property type="entry name" value="SH3-like_dom_sf"/>
</dbReference>
<evidence type="ECO:0008006" key="8">
    <source>
        <dbReference type="Google" id="ProtNLM"/>
    </source>
</evidence>
<dbReference type="Proteomes" id="UP000094236">
    <property type="component" value="Unassembled WGS sequence"/>
</dbReference>
<gene>
    <name evidence="6" type="ORF">PACTADRAFT_2466</name>
</gene>
<evidence type="ECO:0000259" key="5">
    <source>
        <dbReference type="PROSITE" id="PS50195"/>
    </source>
</evidence>
<keyword evidence="7" id="KW-1185">Reference proteome</keyword>
<evidence type="ECO:0000313" key="6">
    <source>
        <dbReference type="EMBL" id="ODV96171.1"/>
    </source>
</evidence>